<reference evidence="3" key="2">
    <citation type="journal article" date="2022" name="BMC Genomics">
        <title>Comparative genome analysis of mycobacteria focusing on tRNA and non-coding RNA.</title>
        <authorList>
            <person name="Behra P.R.K."/>
            <person name="Pettersson B.M.F."/>
            <person name="Ramesh M."/>
            <person name="Das S."/>
            <person name="Dasgupta S."/>
            <person name="Kirsebom L.A."/>
        </authorList>
    </citation>
    <scope>NUCLEOTIDE SEQUENCE</scope>
    <source>
        <strain evidence="3">DSM 44203</strain>
    </source>
</reference>
<organism evidence="3 4">
    <name type="scientific">Mycolicibacterium novocastrense</name>
    <name type="common">Mycobacterium novocastrense</name>
    <dbReference type="NCBI Taxonomy" id="59813"/>
    <lineage>
        <taxon>Bacteria</taxon>
        <taxon>Bacillati</taxon>
        <taxon>Actinomycetota</taxon>
        <taxon>Actinomycetes</taxon>
        <taxon>Mycobacteriales</taxon>
        <taxon>Mycobacteriaceae</taxon>
        <taxon>Mycolicibacterium</taxon>
    </lineage>
</organism>
<evidence type="ECO:0000256" key="1">
    <source>
        <dbReference type="SAM" id="MobiDB-lite"/>
    </source>
</evidence>
<dbReference type="AlphaFoldDB" id="A0AAW5SGV2"/>
<keyword evidence="2" id="KW-0732">Signal</keyword>
<name>A0AAW5SGV2_MYCNV</name>
<evidence type="ECO:0000313" key="3">
    <source>
        <dbReference type="EMBL" id="MCV7023474.1"/>
    </source>
</evidence>
<accession>A0AAW5SGV2</accession>
<gene>
    <name evidence="3" type="ORF">H7I77_08925</name>
</gene>
<evidence type="ECO:0000256" key="2">
    <source>
        <dbReference type="SAM" id="SignalP"/>
    </source>
</evidence>
<dbReference type="Proteomes" id="UP001207528">
    <property type="component" value="Unassembled WGS sequence"/>
</dbReference>
<dbReference type="EMBL" id="JACKTI010000027">
    <property type="protein sequence ID" value="MCV7023474.1"/>
    <property type="molecule type" value="Genomic_DNA"/>
</dbReference>
<evidence type="ECO:0000313" key="4">
    <source>
        <dbReference type="Proteomes" id="UP001207528"/>
    </source>
</evidence>
<protein>
    <recommendedName>
        <fullName evidence="5">Serine/threonine protein kinase</fullName>
    </recommendedName>
</protein>
<dbReference type="RefSeq" id="WP_067396290.1">
    <property type="nucleotide sequence ID" value="NZ_BCTA01000093.1"/>
</dbReference>
<sequence>MRTRGPLITLGAVAALAAALWLGNVSQEPAPAAAPAAEAVATSSAPPPASAPQPPAPGFPARADYLGTVPTATGEITLEISVDGDQAIAYACDGNSVEMWLRGDAADGVVNLTSKDKAGVLDGHLEGNAMVGSLTIGEKNWVFTAPATEAPAGLYRYEREGVRSSWIVDADGDVTGVLRRSDGSLGPAPVLATDQTAVIDGQRVRAVRVGGGDV</sequence>
<feature type="signal peptide" evidence="2">
    <location>
        <begin position="1"/>
        <end position="17"/>
    </location>
</feature>
<feature type="chain" id="PRO_5043756169" description="Serine/threonine protein kinase" evidence="2">
    <location>
        <begin position="18"/>
        <end position="214"/>
    </location>
</feature>
<evidence type="ECO:0008006" key="5">
    <source>
        <dbReference type="Google" id="ProtNLM"/>
    </source>
</evidence>
<feature type="region of interest" description="Disordered" evidence="1">
    <location>
        <begin position="36"/>
        <end position="62"/>
    </location>
</feature>
<reference evidence="3" key="1">
    <citation type="submission" date="2020-07" db="EMBL/GenBank/DDBJ databases">
        <authorList>
            <person name="Pettersson B.M.F."/>
            <person name="Behra P.R.K."/>
            <person name="Ramesh M."/>
            <person name="Das S."/>
            <person name="Dasgupta S."/>
            <person name="Kirsebom L.A."/>
        </authorList>
    </citation>
    <scope>NUCLEOTIDE SEQUENCE</scope>
    <source>
        <strain evidence="3">DSM 44203</strain>
    </source>
</reference>
<feature type="compositionally biased region" description="Pro residues" evidence="1">
    <location>
        <begin position="45"/>
        <end position="58"/>
    </location>
</feature>
<proteinExistence type="predicted"/>
<comment type="caution">
    <text evidence="3">The sequence shown here is derived from an EMBL/GenBank/DDBJ whole genome shotgun (WGS) entry which is preliminary data.</text>
</comment>